<proteinExistence type="predicted"/>
<dbReference type="EMBL" id="GBXM01083799">
    <property type="protein sequence ID" value="JAH24778.1"/>
    <property type="molecule type" value="Transcribed_RNA"/>
</dbReference>
<evidence type="ECO:0000313" key="1">
    <source>
        <dbReference type="EMBL" id="JAH24778.1"/>
    </source>
</evidence>
<name>A0A0E9R8Y3_ANGAN</name>
<dbReference type="AlphaFoldDB" id="A0A0E9R8Y3"/>
<reference evidence="1" key="2">
    <citation type="journal article" date="2015" name="Fish Shellfish Immunol.">
        <title>Early steps in the European eel (Anguilla anguilla)-Vibrio vulnificus interaction in the gills: Role of the RtxA13 toxin.</title>
        <authorList>
            <person name="Callol A."/>
            <person name="Pajuelo D."/>
            <person name="Ebbesson L."/>
            <person name="Teles M."/>
            <person name="MacKenzie S."/>
            <person name="Amaro C."/>
        </authorList>
    </citation>
    <scope>NUCLEOTIDE SEQUENCE</scope>
</reference>
<organism evidence="1">
    <name type="scientific">Anguilla anguilla</name>
    <name type="common">European freshwater eel</name>
    <name type="synonym">Muraena anguilla</name>
    <dbReference type="NCBI Taxonomy" id="7936"/>
    <lineage>
        <taxon>Eukaryota</taxon>
        <taxon>Metazoa</taxon>
        <taxon>Chordata</taxon>
        <taxon>Craniata</taxon>
        <taxon>Vertebrata</taxon>
        <taxon>Euteleostomi</taxon>
        <taxon>Actinopterygii</taxon>
        <taxon>Neopterygii</taxon>
        <taxon>Teleostei</taxon>
        <taxon>Anguilliformes</taxon>
        <taxon>Anguillidae</taxon>
        <taxon>Anguilla</taxon>
    </lineage>
</organism>
<reference evidence="1" key="1">
    <citation type="submission" date="2014-11" db="EMBL/GenBank/DDBJ databases">
        <authorList>
            <person name="Amaro Gonzalez C."/>
        </authorList>
    </citation>
    <scope>NUCLEOTIDE SEQUENCE</scope>
</reference>
<protein>
    <submittedName>
        <fullName evidence="1">Uncharacterized protein</fullName>
    </submittedName>
</protein>
<accession>A0A0E9R8Y3</accession>
<sequence>MISGREESPEEETSDTVMPPLCAVLVLFQQSLWSAWEEHSSASRAYDSSAWRHCDCPMFLC</sequence>